<feature type="transmembrane region" description="Helical" evidence="2">
    <location>
        <begin position="109"/>
        <end position="131"/>
    </location>
</feature>
<proteinExistence type="predicted"/>
<feature type="region of interest" description="Disordered" evidence="1">
    <location>
        <begin position="750"/>
        <end position="775"/>
    </location>
</feature>
<feature type="region of interest" description="Disordered" evidence="1">
    <location>
        <begin position="918"/>
        <end position="964"/>
    </location>
</feature>
<evidence type="ECO:0000256" key="2">
    <source>
        <dbReference type="SAM" id="Phobius"/>
    </source>
</evidence>
<keyword evidence="2" id="KW-0472">Membrane</keyword>
<feature type="transmembrane region" description="Helical" evidence="2">
    <location>
        <begin position="80"/>
        <end position="103"/>
    </location>
</feature>
<organism evidence="3 4">
    <name type="scientific">Prototheca wickerhamii</name>
    <dbReference type="NCBI Taxonomy" id="3111"/>
    <lineage>
        <taxon>Eukaryota</taxon>
        <taxon>Viridiplantae</taxon>
        <taxon>Chlorophyta</taxon>
        <taxon>core chlorophytes</taxon>
        <taxon>Trebouxiophyceae</taxon>
        <taxon>Chlorellales</taxon>
        <taxon>Chlorellaceae</taxon>
        <taxon>Prototheca</taxon>
    </lineage>
</organism>
<dbReference type="EMBL" id="JASFZW010000001">
    <property type="protein sequence ID" value="KAK2080918.1"/>
    <property type="molecule type" value="Genomic_DNA"/>
</dbReference>
<protein>
    <submittedName>
        <fullName evidence="3">Uncharacterized protein</fullName>
    </submittedName>
</protein>
<feature type="transmembrane region" description="Helical" evidence="2">
    <location>
        <begin position="425"/>
        <end position="449"/>
    </location>
</feature>
<keyword evidence="2" id="KW-1133">Transmembrane helix</keyword>
<keyword evidence="4" id="KW-1185">Reference proteome</keyword>
<feature type="region of interest" description="Disordered" evidence="1">
    <location>
        <begin position="989"/>
        <end position="1084"/>
    </location>
</feature>
<name>A0AAD9IM40_PROWI</name>
<gene>
    <name evidence="3" type="ORF">QBZ16_000772</name>
</gene>
<feature type="compositionally biased region" description="Acidic residues" evidence="1">
    <location>
        <begin position="306"/>
        <end position="316"/>
    </location>
</feature>
<feature type="compositionally biased region" description="Polar residues" evidence="1">
    <location>
        <begin position="323"/>
        <end position="333"/>
    </location>
</feature>
<feature type="region of interest" description="Disordered" evidence="1">
    <location>
        <begin position="302"/>
        <end position="336"/>
    </location>
</feature>
<feature type="transmembrane region" description="Helical" evidence="2">
    <location>
        <begin position="163"/>
        <end position="187"/>
    </location>
</feature>
<feature type="compositionally biased region" description="Basic residues" evidence="1">
    <location>
        <begin position="1061"/>
        <end position="1084"/>
    </location>
</feature>
<feature type="region of interest" description="Disordered" evidence="1">
    <location>
        <begin position="619"/>
        <end position="686"/>
    </location>
</feature>
<feature type="transmembrane region" description="Helical" evidence="2">
    <location>
        <begin position="214"/>
        <end position="240"/>
    </location>
</feature>
<feature type="region of interest" description="Disordered" evidence="1">
    <location>
        <begin position="351"/>
        <end position="370"/>
    </location>
</feature>
<reference evidence="3" key="1">
    <citation type="submission" date="2021-01" db="EMBL/GenBank/DDBJ databases">
        <authorList>
            <person name="Eckstrom K.M.E."/>
        </authorList>
    </citation>
    <scope>NUCLEOTIDE SEQUENCE</scope>
    <source>
        <strain evidence="3">UVCC 0001</strain>
    </source>
</reference>
<feature type="compositionally biased region" description="Basic residues" evidence="1">
    <location>
        <begin position="1024"/>
        <end position="1035"/>
    </location>
</feature>
<accession>A0AAD9IM40</accession>
<sequence>MGERLAKSPHDVIATQDVEAPRALTAAAVSQPSSFQVMYSSADFYETMDGKEDGRPRCWLVSQSRQAARVWRGLPSACRALLAVGLLNMALTLAYSATGFAAGEEGERVHFSVSTVVAAIGVWLCLIDAVVFENTFEMFGVVLVGVLILLRVLWVLIRNEAPFFLILVWGVILSVTQVAELVFCLLAHRQFGWRVLSHTGFDVRSEGRGAKMRAAVVANAFTAAYRLLLILVMIMTTVTIVASVEGPPSTRAALIVTSAVGFAATVVVILVCLYAVARATRRAAAAEEAPLLSAGVRASRRRLDGGDVEEEEEEERFDAAGDATNNAPRNTDPASRRRVSLDAAIFAGAEGGKPEAPEREAPNSSKALSAASDADAPRGLGALWARARRHAWWLDLCLVVLLYQPLATIVLCTNDDGYWTLSAKLVMYILASICILATGLLFLLLHAVLAHRRHVAFSHGRIKLRAARLPASQSAGAARGALLPLQAGAWLGKPSASRPDKLRFFQLSRDASTLRWGWHKYLRLFHVETIAADRAARTLTLRFVADAPLLLRFPDALTLTVWERGLSAAMEVVLAPEDGEAEPPRAPAAADDEAVGLWWAVGEGLERALRLRGPLEDEEASRIERHRKRKRARGDSRSATLDHLLKSLASGAARRERRAADGDADTDRDASGDEPAPLPEPLPEPRRAARPALASLRERGSGLRQTLLGWMSGVSSGGEAEDGRKLELIDLEAGGAGGAGAATVVIDDAARRQSRTATSGNERLPGRPSPDKFASAAHAPQQQSALQAREASESRDAGVAALYFAAIADCGEFGLVLPSGLSIGRRERRARRAAALRARRRGRGQLALGADAAARAAVGDARGPVLDAARGVAQRVAGADARGLAGPGLHLGGDRGARGAGVWAGAGRGRRGARVCGLAPGPAGRDQGLRPRGGRGARGPRVFNGRAARQPTNPARPVPRARRAAARGRLLPARHAGRAGALLGRAALGRGAPAARRARAGGRRGAPALARRAAPRPQAQQRAGRPRRGRAHRRPGLQQVRAGRRAGRRQRGRRAPDAGRARHRALRGARAGGRARRRALRARPARAGRLVAGRGALGDARAAPAIRGALRPRRAGALGAAPGRGRAAAAARAAHRRRRPARAVAHVAAELTRLCADCMAYAPERRPTAEQVLRRVERLEAGLGAGSDRMVLG</sequence>
<dbReference type="Proteomes" id="UP001255856">
    <property type="component" value="Unassembled WGS sequence"/>
</dbReference>
<dbReference type="AlphaFoldDB" id="A0AAD9IM40"/>
<evidence type="ECO:0000313" key="4">
    <source>
        <dbReference type="Proteomes" id="UP001255856"/>
    </source>
</evidence>
<feature type="transmembrane region" description="Helical" evidence="2">
    <location>
        <begin position="252"/>
        <end position="276"/>
    </location>
</feature>
<feature type="compositionally biased region" description="Low complexity" evidence="1">
    <location>
        <begin position="1005"/>
        <end position="1023"/>
    </location>
</feature>
<evidence type="ECO:0000313" key="3">
    <source>
        <dbReference type="EMBL" id="KAK2080918.1"/>
    </source>
</evidence>
<feature type="transmembrane region" description="Helical" evidence="2">
    <location>
        <begin position="138"/>
        <end position="157"/>
    </location>
</feature>
<feature type="compositionally biased region" description="Basic residues" evidence="1">
    <location>
        <begin position="1042"/>
        <end position="1053"/>
    </location>
</feature>
<keyword evidence="2" id="KW-0812">Transmembrane</keyword>
<evidence type="ECO:0000256" key="1">
    <source>
        <dbReference type="SAM" id="MobiDB-lite"/>
    </source>
</evidence>
<feature type="compositionally biased region" description="Basic and acidic residues" evidence="1">
    <location>
        <begin position="658"/>
        <end position="671"/>
    </location>
</feature>
<feature type="compositionally biased region" description="Basic and acidic residues" evidence="1">
    <location>
        <begin position="352"/>
        <end position="361"/>
    </location>
</feature>
<comment type="caution">
    <text evidence="3">The sequence shown here is derived from an EMBL/GenBank/DDBJ whole genome shotgun (WGS) entry which is preliminary data.</text>
</comment>